<dbReference type="Pfam" id="PF00874">
    <property type="entry name" value="PRD"/>
    <property type="match status" value="2"/>
</dbReference>
<dbReference type="InterPro" id="IPR036634">
    <property type="entry name" value="PRD_sf"/>
</dbReference>
<sequence length="278" mass="31836">MKILKVFNNNSVAAISDDLGDIILTGSGIGFQKKAGDLVDETKIEKTYLFKDDQKKRFEQSIAEVPAVYYEIAHKIVSKAVKDLKVDFSGEIFIAISDHLSFAVKRKKENIYLPNIILNETKIIYKEEYKVGLWALDYIENKIGIRLDEDEAGYLALHLVNFSLSNNANNAMKIVTLTKEVLNLIKKTMKVELEEDSIGYTRISTHLKFLAERIFRDDASSVVDTTSDIREMLKEDARLALCINRIVKLIKERYNYDLSPDEQTYLCIHIKKNTNTNN</sequence>
<dbReference type="InterPro" id="IPR011608">
    <property type="entry name" value="PRD"/>
</dbReference>
<dbReference type="AlphaFoldDB" id="A0A1Y4ERN2"/>
<dbReference type="InterPro" id="IPR036650">
    <property type="entry name" value="CAT_RNA-bd_dom_sf"/>
</dbReference>
<dbReference type="PROSITE" id="PS51372">
    <property type="entry name" value="PRD_2"/>
    <property type="match status" value="2"/>
</dbReference>
<dbReference type="Proteomes" id="UP000196258">
    <property type="component" value="Unassembled WGS sequence"/>
</dbReference>
<proteinExistence type="predicted"/>
<dbReference type="SMART" id="SM01061">
    <property type="entry name" value="CAT_RBD"/>
    <property type="match status" value="1"/>
</dbReference>
<dbReference type="Pfam" id="PF03123">
    <property type="entry name" value="CAT_RBD"/>
    <property type="match status" value="1"/>
</dbReference>
<keyword evidence="1" id="KW-0677">Repeat</keyword>
<dbReference type="PANTHER" id="PTHR30185:SF15">
    <property type="entry name" value="CRYPTIC BETA-GLUCOSIDE BGL OPERON ANTITERMINATOR"/>
    <property type="match status" value="1"/>
</dbReference>
<dbReference type="EMBL" id="NFLB01000001">
    <property type="protein sequence ID" value="OUQ06447.1"/>
    <property type="molecule type" value="Genomic_DNA"/>
</dbReference>
<evidence type="ECO:0000313" key="3">
    <source>
        <dbReference type="EMBL" id="OUQ06447.1"/>
    </source>
</evidence>
<comment type="caution">
    <text evidence="3">The sequence shown here is derived from an EMBL/GenBank/DDBJ whole genome shotgun (WGS) entry which is preliminary data.</text>
</comment>
<evidence type="ECO:0000313" key="4">
    <source>
        <dbReference type="Proteomes" id="UP000196258"/>
    </source>
</evidence>
<dbReference type="RefSeq" id="WP_087253751.1">
    <property type="nucleotide sequence ID" value="NZ_CAJKXS010000004.1"/>
</dbReference>
<gene>
    <name evidence="3" type="ORF">B5E91_00535</name>
</gene>
<dbReference type="Gene3D" id="1.10.1790.10">
    <property type="entry name" value="PRD domain"/>
    <property type="match status" value="2"/>
</dbReference>
<evidence type="ECO:0000256" key="1">
    <source>
        <dbReference type="ARBA" id="ARBA00022737"/>
    </source>
</evidence>
<dbReference type="SUPFAM" id="SSF50151">
    <property type="entry name" value="SacY-like RNA-binding domain"/>
    <property type="match status" value="1"/>
</dbReference>
<dbReference type="SUPFAM" id="SSF63520">
    <property type="entry name" value="PTS-regulatory domain, PRD"/>
    <property type="match status" value="2"/>
</dbReference>
<accession>A0A1Y4ERN2</accession>
<dbReference type="InterPro" id="IPR004341">
    <property type="entry name" value="CAT_RNA-bd_dom"/>
</dbReference>
<dbReference type="GO" id="GO:0006355">
    <property type="term" value="P:regulation of DNA-templated transcription"/>
    <property type="evidence" value="ECO:0007669"/>
    <property type="project" value="InterPro"/>
</dbReference>
<protein>
    <submittedName>
        <fullName evidence="3">Transcription antiterminator</fullName>
    </submittedName>
</protein>
<dbReference type="Gene3D" id="2.30.24.10">
    <property type="entry name" value="CAT RNA-binding domain"/>
    <property type="match status" value="1"/>
</dbReference>
<name>A0A1Y4ERN2_9FIRM</name>
<reference evidence="4" key="1">
    <citation type="submission" date="2017-04" db="EMBL/GenBank/DDBJ databases">
        <title>Function of individual gut microbiota members based on whole genome sequencing of pure cultures obtained from chicken caecum.</title>
        <authorList>
            <person name="Medvecky M."/>
            <person name="Cejkova D."/>
            <person name="Polansky O."/>
            <person name="Karasova D."/>
            <person name="Kubasova T."/>
            <person name="Cizek A."/>
            <person name="Rychlik I."/>
        </authorList>
    </citation>
    <scope>NUCLEOTIDE SEQUENCE [LARGE SCALE GENOMIC DNA]</scope>
    <source>
        <strain evidence="4">An149</strain>
    </source>
</reference>
<dbReference type="GO" id="GO:0003723">
    <property type="term" value="F:RNA binding"/>
    <property type="evidence" value="ECO:0007669"/>
    <property type="project" value="InterPro"/>
</dbReference>
<organism evidence="3 4">
    <name type="scientific">Thomasclavelia spiroformis</name>
    <dbReference type="NCBI Taxonomy" id="29348"/>
    <lineage>
        <taxon>Bacteria</taxon>
        <taxon>Bacillati</taxon>
        <taxon>Bacillota</taxon>
        <taxon>Erysipelotrichia</taxon>
        <taxon>Erysipelotrichales</taxon>
        <taxon>Coprobacillaceae</taxon>
        <taxon>Thomasclavelia</taxon>
    </lineage>
</organism>
<feature type="domain" description="PRD" evidence="2">
    <location>
        <begin position="64"/>
        <end position="169"/>
    </location>
</feature>
<evidence type="ECO:0000259" key="2">
    <source>
        <dbReference type="PROSITE" id="PS51372"/>
    </source>
</evidence>
<dbReference type="PANTHER" id="PTHR30185">
    <property type="entry name" value="CRYPTIC BETA-GLUCOSIDE BGL OPERON ANTITERMINATOR"/>
    <property type="match status" value="1"/>
</dbReference>
<dbReference type="InterPro" id="IPR050661">
    <property type="entry name" value="BglG_antiterminators"/>
</dbReference>
<feature type="domain" description="PRD" evidence="2">
    <location>
        <begin position="170"/>
        <end position="278"/>
    </location>
</feature>